<evidence type="ECO:0000313" key="2">
    <source>
        <dbReference type="EMBL" id="PWY99584.1"/>
    </source>
</evidence>
<sequence length="261" mass="29062">MFKRVSKATSRKDKVDQLKELTGDDTAVAIDKMVDESSDSDTDSEDESVSSKNEADSDVDDTNEDVSSRSGDQDEDEPEEQEEADTGVSIQDALTDPIYVPTSGEKKHGELASRCLICSAAVLKSPHQVSSHLESKNHSRRTTRFEAFVSQQLNPSDRQSLDARDAVERMDNWNEQQKESTKMASQTTKSPVVSKRKKAKLEYRKMRTQRLKQSRAAKRKNQGTQPPDGDANAKGGNRAEPKKRKTNSQRSSPKKDDANSV</sequence>
<dbReference type="EMBL" id="KZ819194">
    <property type="protein sequence ID" value="PWY99584.1"/>
    <property type="molecule type" value="Genomic_DNA"/>
</dbReference>
<keyword evidence="3" id="KW-1185">Reference proteome</keyword>
<feature type="compositionally biased region" description="Basic and acidic residues" evidence="1">
    <location>
        <begin position="10"/>
        <end position="22"/>
    </location>
</feature>
<feature type="compositionally biased region" description="Basic and acidic residues" evidence="1">
    <location>
        <begin position="159"/>
        <end position="181"/>
    </location>
</feature>
<name>A0A317XMP8_9BASI</name>
<dbReference type="InParanoid" id="A0A317XMP8"/>
<evidence type="ECO:0000313" key="3">
    <source>
        <dbReference type="Proteomes" id="UP000246740"/>
    </source>
</evidence>
<protein>
    <submittedName>
        <fullName evidence="2">Uncharacterized protein</fullName>
    </submittedName>
</protein>
<accession>A0A317XMP8</accession>
<feature type="compositionally biased region" description="Polar residues" evidence="1">
    <location>
        <begin position="182"/>
        <end position="191"/>
    </location>
</feature>
<evidence type="ECO:0000256" key="1">
    <source>
        <dbReference type="SAM" id="MobiDB-lite"/>
    </source>
</evidence>
<feature type="compositionally biased region" description="Acidic residues" evidence="1">
    <location>
        <begin position="36"/>
        <end position="48"/>
    </location>
</feature>
<reference evidence="2 3" key="1">
    <citation type="journal article" date="2018" name="Mol. Biol. Evol.">
        <title>Broad Genomic Sampling Reveals a Smut Pathogenic Ancestry of the Fungal Clade Ustilaginomycotina.</title>
        <authorList>
            <person name="Kijpornyongpan T."/>
            <person name="Mondo S.J."/>
            <person name="Barry K."/>
            <person name="Sandor L."/>
            <person name="Lee J."/>
            <person name="Lipzen A."/>
            <person name="Pangilinan J."/>
            <person name="LaButti K."/>
            <person name="Hainaut M."/>
            <person name="Henrissat B."/>
            <person name="Grigoriev I.V."/>
            <person name="Spatafora J.W."/>
            <person name="Aime M.C."/>
        </authorList>
    </citation>
    <scope>NUCLEOTIDE SEQUENCE [LARGE SCALE GENOMIC DNA]</scope>
    <source>
        <strain evidence="2 3">MCA 3645</strain>
    </source>
</reference>
<proteinExistence type="predicted"/>
<dbReference type="Proteomes" id="UP000246740">
    <property type="component" value="Unassembled WGS sequence"/>
</dbReference>
<dbReference type="OrthoDB" id="2555199at2759"/>
<organism evidence="2 3">
    <name type="scientific">Testicularia cyperi</name>
    <dbReference type="NCBI Taxonomy" id="1882483"/>
    <lineage>
        <taxon>Eukaryota</taxon>
        <taxon>Fungi</taxon>
        <taxon>Dikarya</taxon>
        <taxon>Basidiomycota</taxon>
        <taxon>Ustilaginomycotina</taxon>
        <taxon>Ustilaginomycetes</taxon>
        <taxon>Ustilaginales</taxon>
        <taxon>Anthracoideaceae</taxon>
        <taxon>Testicularia</taxon>
    </lineage>
</organism>
<feature type="region of interest" description="Disordered" evidence="1">
    <location>
        <begin position="1"/>
        <end position="106"/>
    </location>
</feature>
<feature type="region of interest" description="Disordered" evidence="1">
    <location>
        <begin position="126"/>
        <end position="261"/>
    </location>
</feature>
<dbReference type="AlphaFoldDB" id="A0A317XMP8"/>
<feature type="compositionally biased region" description="Basic residues" evidence="1">
    <location>
        <begin position="206"/>
        <end position="221"/>
    </location>
</feature>
<feature type="compositionally biased region" description="Polar residues" evidence="1">
    <location>
        <begin position="149"/>
        <end position="158"/>
    </location>
</feature>
<gene>
    <name evidence="2" type="ORF">BCV70DRAFT_190423</name>
</gene>
<feature type="compositionally biased region" description="Acidic residues" evidence="1">
    <location>
        <begin position="73"/>
        <end position="85"/>
    </location>
</feature>
<dbReference type="STRING" id="1882483.A0A317XMP8"/>